<dbReference type="eggNOG" id="ENOG5031SQN">
    <property type="taxonomic scope" value="Bacteria"/>
</dbReference>
<dbReference type="OrthoDB" id="6712902at2"/>
<gene>
    <name evidence="2" type="ORF">F960_01710</name>
</gene>
<feature type="transmembrane region" description="Helical" evidence="1">
    <location>
        <begin position="90"/>
        <end position="113"/>
    </location>
</feature>
<dbReference type="AlphaFoldDB" id="N8ZRC3"/>
<dbReference type="Proteomes" id="UP000013117">
    <property type="component" value="Unassembled WGS sequence"/>
</dbReference>
<keyword evidence="1" id="KW-1133">Transmembrane helix</keyword>
<protein>
    <submittedName>
        <fullName evidence="2">Uncharacterized protein</fullName>
    </submittedName>
</protein>
<comment type="caution">
    <text evidence="2">The sequence shown here is derived from an EMBL/GenBank/DDBJ whole genome shotgun (WGS) entry which is preliminary data.</text>
</comment>
<feature type="transmembrane region" description="Helical" evidence="1">
    <location>
        <begin position="49"/>
        <end position="69"/>
    </location>
</feature>
<accession>N8ZRC3</accession>
<name>N8ZRC3_9GAMM</name>
<evidence type="ECO:0000313" key="3">
    <source>
        <dbReference type="Proteomes" id="UP000013117"/>
    </source>
</evidence>
<keyword evidence="3" id="KW-1185">Reference proteome</keyword>
<evidence type="ECO:0000256" key="1">
    <source>
        <dbReference type="SAM" id="Phobius"/>
    </source>
</evidence>
<proteinExistence type="predicted"/>
<dbReference type="HOGENOM" id="CLU_142045_0_0_6"/>
<dbReference type="PATRIC" id="fig|1120926.3.peg.1640"/>
<reference evidence="2 3" key="1">
    <citation type="submission" date="2013-02" db="EMBL/GenBank/DDBJ databases">
        <title>The Genome Sequence of Acinetobacter gerneri CIP 107464.</title>
        <authorList>
            <consortium name="The Broad Institute Genome Sequencing Platform"/>
            <consortium name="The Broad Institute Genome Sequencing Center for Infectious Disease"/>
            <person name="Cerqueira G."/>
            <person name="Feldgarden M."/>
            <person name="Courvalin P."/>
            <person name="Perichon B."/>
            <person name="Grillot-Courvalin C."/>
            <person name="Clermont D."/>
            <person name="Rocha E."/>
            <person name="Yoon E.-J."/>
            <person name="Nemec A."/>
            <person name="Walker B."/>
            <person name="Young S.K."/>
            <person name="Zeng Q."/>
            <person name="Gargeya S."/>
            <person name="Fitzgerald M."/>
            <person name="Haas B."/>
            <person name="Abouelleil A."/>
            <person name="Alvarado L."/>
            <person name="Arachchi H.M."/>
            <person name="Berlin A.M."/>
            <person name="Chapman S.B."/>
            <person name="Dewar J."/>
            <person name="Goldberg J."/>
            <person name="Griggs A."/>
            <person name="Gujja S."/>
            <person name="Hansen M."/>
            <person name="Howarth C."/>
            <person name="Imamovic A."/>
            <person name="Larimer J."/>
            <person name="McCowan C."/>
            <person name="Murphy C."/>
            <person name="Neiman D."/>
            <person name="Pearson M."/>
            <person name="Priest M."/>
            <person name="Roberts A."/>
            <person name="Saif S."/>
            <person name="Shea T."/>
            <person name="Sisk P."/>
            <person name="Sykes S."/>
            <person name="Wortman J."/>
            <person name="Nusbaum C."/>
            <person name="Birren B."/>
        </authorList>
    </citation>
    <scope>NUCLEOTIDE SEQUENCE [LARGE SCALE GENOMIC DNA]</scope>
    <source>
        <strain evidence="2 3">CIP 107464</strain>
    </source>
</reference>
<keyword evidence="1" id="KW-0812">Transmembrane</keyword>
<sequence length="124" mass="14418">MRQYTNPILTTKEWHEIYLRMVASTSTISLLISMSSFFIYILIGQLPNISILQSFICSVAIVSFVILILQTLRSMYHSYHLPLMQNCKHYYQKIIFICSSISMVLIIITSFVISTTKLLQESWL</sequence>
<feature type="transmembrane region" description="Helical" evidence="1">
    <location>
        <begin position="21"/>
        <end position="43"/>
    </location>
</feature>
<keyword evidence="1" id="KW-0472">Membrane</keyword>
<dbReference type="EMBL" id="APPN01000061">
    <property type="protein sequence ID" value="ENV34020.1"/>
    <property type="molecule type" value="Genomic_DNA"/>
</dbReference>
<evidence type="ECO:0000313" key="2">
    <source>
        <dbReference type="EMBL" id="ENV34020.1"/>
    </source>
</evidence>
<organism evidence="2 3">
    <name type="scientific">Acinetobacter gerneri DSM 14967 = CIP 107464 = MTCC 9824</name>
    <dbReference type="NCBI Taxonomy" id="1120926"/>
    <lineage>
        <taxon>Bacteria</taxon>
        <taxon>Pseudomonadati</taxon>
        <taxon>Pseudomonadota</taxon>
        <taxon>Gammaproteobacteria</taxon>
        <taxon>Moraxellales</taxon>
        <taxon>Moraxellaceae</taxon>
        <taxon>Acinetobacter</taxon>
    </lineage>
</organism>